<comment type="caution">
    <text evidence="4">The sequence shown here is derived from an EMBL/GenBank/DDBJ whole genome shotgun (WGS) entry which is preliminary data.</text>
</comment>
<dbReference type="Gene3D" id="3.40.50.150">
    <property type="entry name" value="Vaccinia Virus protein VP39"/>
    <property type="match status" value="1"/>
</dbReference>
<reference evidence="5" key="1">
    <citation type="journal article" date="2019" name="Int. J. Syst. Evol. Microbiol.">
        <title>The Global Catalogue of Microorganisms (GCM) 10K type strain sequencing project: providing services to taxonomists for standard genome sequencing and annotation.</title>
        <authorList>
            <consortium name="The Broad Institute Genomics Platform"/>
            <consortium name="The Broad Institute Genome Sequencing Center for Infectious Disease"/>
            <person name="Wu L."/>
            <person name="Ma J."/>
        </authorList>
    </citation>
    <scope>NUCLEOTIDE SEQUENCE [LARGE SCALE GENOMIC DNA]</scope>
    <source>
        <strain evidence="5">CGMCC 4.7177</strain>
    </source>
</reference>
<evidence type="ECO:0000259" key="3">
    <source>
        <dbReference type="Pfam" id="PF10017"/>
    </source>
</evidence>
<dbReference type="PANTHER" id="PTHR43397">
    <property type="entry name" value="ERGOTHIONEINE BIOSYNTHESIS PROTEIN 1"/>
    <property type="match status" value="1"/>
</dbReference>
<protein>
    <submittedName>
        <fullName evidence="4">L-histidine N(Alpha)-methyltransferase</fullName>
        <ecNumber evidence="4">2.1.1.44</ecNumber>
    </submittedName>
</protein>
<dbReference type="NCBIfam" id="TIGR03438">
    <property type="entry name" value="egtD_ergothio"/>
    <property type="match status" value="1"/>
</dbReference>
<feature type="domain" description="Histidine-specific methyltransferase SAM-dependent" evidence="3">
    <location>
        <begin position="19"/>
        <end position="319"/>
    </location>
</feature>
<keyword evidence="5" id="KW-1185">Reference proteome</keyword>
<evidence type="ECO:0000256" key="1">
    <source>
        <dbReference type="ARBA" id="ARBA00022603"/>
    </source>
</evidence>
<evidence type="ECO:0000313" key="5">
    <source>
        <dbReference type="Proteomes" id="UP001595839"/>
    </source>
</evidence>
<dbReference type="InterPro" id="IPR019257">
    <property type="entry name" value="MeTrfase_dom"/>
</dbReference>
<evidence type="ECO:0000256" key="2">
    <source>
        <dbReference type="ARBA" id="ARBA00022679"/>
    </source>
</evidence>
<dbReference type="GO" id="GO:0032259">
    <property type="term" value="P:methylation"/>
    <property type="evidence" value="ECO:0007669"/>
    <property type="project" value="UniProtKB-KW"/>
</dbReference>
<dbReference type="RefSeq" id="WP_381167491.1">
    <property type="nucleotide sequence ID" value="NZ_JBHSFK010000063.1"/>
</dbReference>
<proteinExistence type="predicted"/>
<gene>
    <name evidence="4" type="primary">egtD</name>
    <name evidence="4" type="ORF">ACFPIH_52425</name>
</gene>
<dbReference type="InterPro" id="IPR035094">
    <property type="entry name" value="EgtD"/>
</dbReference>
<keyword evidence="2 4" id="KW-0808">Transferase</keyword>
<dbReference type="PIRSF" id="PIRSF018005">
    <property type="entry name" value="UCP018005"/>
    <property type="match status" value="1"/>
</dbReference>
<dbReference type="EC" id="2.1.1.44" evidence="4"/>
<evidence type="ECO:0000313" key="4">
    <source>
        <dbReference type="EMBL" id="MFC4507915.1"/>
    </source>
</evidence>
<dbReference type="Proteomes" id="UP001595839">
    <property type="component" value="Unassembled WGS sequence"/>
</dbReference>
<dbReference type="PANTHER" id="PTHR43397:SF1">
    <property type="entry name" value="ERGOTHIONEINE BIOSYNTHESIS PROTEIN 1"/>
    <property type="match status" value="1"/>
</dbReference>
<name>A0ABV9B857_9ACTN</name>
<dbReference type="InterPro" id="IPR051128">
    <property type="entry name" value="EgtD_Methyltrsf_superfamily"/>
</dbReference>
<dbReference type="GO" id="GO:0052706">
    <property type="term" value="F:L-histidine N(alpha)-methyltransferase activity"/>
    <property type="evidence" value="ECO:0007669"/>
    <property type="project" value="UniProtKB-EC"/>
</dbReference>
<dbReference type="EMBL" id="JBHSFK010000063">
    <property type="protein sequence ID" value="MFC4507915.1"/>
    <property type="molecule type" value="Genomic_DNA"/>
</dbReference>
<dbReference type="InterPro" id="IPR029063">
    <property type="entry name" value="SAM-dependent_MTases_sf"/>
</dbReference>
<accession>A0ABV9B857</accession>
<sequence length="328" mass="36255">MSPFLMTRTTPEYAVRAALRDDVLRGLKASPKWLPPKWFYDAHGSELFERITSGVPEYYPGRTERDILRTRAADIAAATRARTLVELGSGSSEKTHYLLDAMPDLEAYVPLDVSESTLVQAGHTLLAERPGLTVHALIGDFTAGLYLPGTPRPRLIAFLGGTIGNLLPVERAGLLSSLRSLLFPGDGLLLGVDLVKDEDTLIAAYDDRDGVTAAFNKNVLTVINRELDAAFDPDTFDHVAVWDPRQEWIEMRLRSRTRQRVKIAALDLEVAFTAGEDLRTEISAKFRDDGLTRELALSGLKLDRLWKDPDGLYALALATRAEAPEATR</sequence>
<dbReference type="InterPro" id="IPR017804">
    <property type="entry name" value="MeTrfase_EgtD-like"/>
</dbReference>
<dbReference type="Pfam" id="PF10017">
    <property type="entry name" value="Methyltransf_33"/>
    <property type="match status" value="1"/>
</dbReference>
<dbReference type="SUPFAM" id="SSF53335">
    <property type="entry name" value="S-adenosyl-L-methionine-dependent methyltransferases"/>
    <property type="match status" value="1"/>
</dbReference>
<keyword evidence="1 4" id="KW-0489">Methyltransferase</keyword>
<organism evidence="4 5">
    <name type="scientific">Streptomyces vulcanius</name>
    <dbReference type="NCBI Taxonomy" id="1441876"/>
    <lineage>
        <taxon>Bacteria</taxon>
        <taxon>Bacillati</taxon>
        <taxon>Actinomycetota</taxon>
        <taxon>Actinomycetes</taxon>
        <taxon>Kitasatosporales</taxon>
        <taxon>Streptomycetaceae</taxon>
        <taxon>Streptomyces</taxon>
    </lineage>
</organism>